<dbReference type="InterPro" id="IPR029071">
    <property type="entry name" value="Ubiquitin-like_domsf"/>
</dbReference>
<dbReference type="GO" id="GO:0034045">
    <property type="term" value="C:phagophore assembly site membrane"/>
    <property type="evidence" value="ECO:0007669"/>
    <property type="project" value="UniProtKB-SubCell"/>
</dbReference>
<comment type="similarity">
    <text evidence="2">Belongs to the ATG12 family.</text>
</comment>
<proteinExistence type="inferred from homology"/>
<keyword evidence="6" id="KW-0072">Autophagy</keyword>
<name>A0AAV5R5Y5_PICKL</name>
<protein>
    <recommendedName>
        <fullName evidence="3">Ubiquitin-like protein ATG12</fullName>
    </recommendedName>
    <alternativeName>
        <fullName evidence="7">Autophagy-related protein 12</fullName>
    </alternativeName>
</protein>
<evidence type="ECO:0000256" key="5">
    <source>
        <dbReference type="ARBA" id="ARBA00022786"/>
    </source>
</evidence>
<keyword evidence="9" id="KW-1185">Reference proteome</keyword>
<accession>A0AAV5R5Y5</accession>
<dbReference type="GO" id="GO:0000045">
    <property type="term" value="P:autophagosome assembly"/>
    <property type="evidence" value="ECO:0007669"/>
    <property type="project" value="InterPro"/>
</dbReference>
<dbReference type="Gene3D" id="3.10.20.90">
    <property type="entry name" value="Phosphatidylinositol 3-kinase Catalytic Subunit, Chain A, domain 1"/>
    <property type="match status" value="1"/>
</dbReference>
<evidence type="ECO:0000256" key="6">
    <source>
        <dbReference type="ARBA" id="ARBA00023006"/>
    </source>
</evidence>
<comment type="subcellular location">
    <subcellularLocation>
        <location evidence="1">Preautophagosomal structure membrane</location>
        <topology evidence="1">Peripheral membrane protein</topology>
    </subcellularLocation>
</comment>
<reference evidence="8 9" key="1">
    <citation type="journal article" date="2023" name="Elife">
        <title>Identification of key yeast species and microbe-microbe interactions impacting larval growth of Drosophila in the wild.</title>
        <authorList>
            <person name="Mure A."/>
            <person name="Sugiura Y."/>
            <person name="Maeda R."/>
            <person name="Honda K."/>
            <person name="Sakurai N."/>
            <person name="Takahashi Y."/>
            <person name="Watada M."/>
            <person name="Katoh T."/>
            <person name="Gotoh A."/>
            <person name="Gotoh Y."/>
            <person name="Taniguchi I."/>
            <person name="Nakamura K."/>
            <person name="Hayashi T."/>
            <person name="Katayama T."/>
            <person name="Uemura T."/>
            <person name="Hattori Y."/>
        </authorList>
    </citation>
    <scope>NUCLEOTIDE SEQUENCE [LARGE SCALE GENOMIC DNA]</scope>
    <source>
        <strain evidence="8 9">PK-24</strain>
    </source>
</reference>
<dbReference type="Pfam" id="PF04110">
    <property type="entry name" value="APG12"/>
    <property type="match status" value="1"/>
</dbReference>
<comment type="caution">
    <text evidence="8">The sequence shown here is derived from an EMBL/GenBank/DDBJ whole genome shotgun (WGS) entry which is preliminary data.</text>
</comment>
<dbReference type="Proteomes" id="UP001378960">
    <property type="component" value="Unassembled WGS sequence"/>
</dbReference>
<evidence type="ECO:0000313" key="8">
    <source>
        <dbReference type="EMBL" id="GMM46402.1"/>
    </source>
</evidence>
<evidence type="ECO:0000256" key="7">
    <source>
        <dbReference type="ARBA" id="ARBA00029824"/>
    </source>
</evidence>
<organism evidence="8 9">
    <name type="scientific">Pichia kluyveri</name>
    <name type="common">Yeast</name>
    <dbReference type="NCBI Taxonomy" id="36015"/>
    <lineage>
        <taxon>Eukaryota</taxon>
        <taxon>Fungi</taxon>
        <taxon>Dikarya</taxon>
        <taxon>Ascomycota</taxon>
        <taxon>Saccharomycotina</taxon>
        <taxon>Pichiomycetes</taxon>
        <taxon>Pichiales</taxon>
        <taxon>Pichiaceae</taxon>
        <taxon>Pichia</taxon>
    </lineage>
</organism>
<evidence type="ECO:0000256" key="1">
    <source>
        <dbReference type="ARBA" id="ARBA00004623"/>
    </source>
</evidence>
<dbReference type="SUPFAM" id="SSF54236">
    <property type="entry name" value="Ubiquitin-like"/>
    <property type="match status" value="1"/>
</dbReference>
<evidence type="ECO:0000313" key="9">
    <source>
        <dbReference type="Proteomes" id="UP001378960"/>
    </source>
</evidence>
<evidence type="ECO:0000256" key="4">
    <source>
        <dbReference type="ARBA" id="ARBA00022499"/>
    </source>
</evidence>
<keyword evidence="4" id="KW-1017">Isopeptide bond</keyword>
<dbReference type="InterPro" id="IPR007242">
    <property type="entry name" value="Atg12"/>
</dbReference>
<sequence>MKVRFKAIGRINQISPSTVDLPPNVTAAALKKHIILSLRMPPNSPLWIYVANAFVPTDDTTLETIAGMSSNTDVVITYSEVEAFG</sequence>
<dbReference type="EMBL" id="BTGB01000003">
    <property type="protein sequence ID" value="GMM46402.1"/>
    <property type="molecule type" value="Genomic_DNA"/>
</dbReference>
<dbReference type="AlphaFoldDB" id="A0AAV5R5Y5"/>
<evidence type="ECO:0000256" key="3">
    <source>
        <dbReference type="ARBA" id="ARBA00015875"/>
    </source>
</evidence>
<keyword evidence="5" id="KW-0833">Ubl conjugation pathway</keyword>
<gene>
    <name evidence="8" type="ORF">DAPK24_029770</name>
</gene>
<evidence type="ECO:0000256" key="2">
    <source>
        <dbReference type="ARBA" id="ARBA00007778"/>
    </source>
</evidence>